<feature type="domain" description="Thoeris protein ThsB TIR-like" evidence="1">
    <location>
        <begin position="6"/>
        <end position="91"/>
    </location>
</feature>
<comment type="caution">
    <text evidence="2">The sequence shown here is derived from an EMBL/GenBank/DDBJ whole genome shotgun (WGS) entry which is preliminary data.</text>
</comment>
<protein>
    <recommendedName>
        <fullName evidence="1">Thoeris protein ThsB TIR-like domain-containing protein</fullName>
    </recommendedName>
</protein>
<dbReference type="InterPro" id="IPR015032">
    <property type="entry name" value="ThsB__TIR-like_domain"/>
</dbReference>
<dbReference type="EMBL" id="LHXO01000149">
    <property type="protein sequence ID" value="KXA92580.1"/>
    <property type="molecule type" value="Genomic_DNA"/>
</dbReference>
<accession>A0A133UEI8</accession>
<dbReference type="AlphaFoldDB" id="A0A133UEI8"/>
<proteinExistence type="predicted"/>
<gene>
    <name evidence="2" type="ORF">AKJ65_07335</name>
</gene>
<dbReference type="Pfam" id="PF08937">
    <property type="entry name" value="ThsB_TIR"/>
    <property type="match status" value="1"/>
</dbReference>
<name>A0A133UEI8_9EURY</name>
<reference evidence="2 3" key="1">
    <citation type="journal article" date="2016" name="Sci. Rep.">
        <title>Metabolic traits of an uncultured archaeal lineage -MSBL1- from brine pools of the Red Sea.</title>
        <authorList>
            <person name="Mwirichia R."/>
            <person name="Alam I."/>
            <person name="Rashid M."/>
            <person name="Vinu M."/>
            <person name="Ba-Alawi W."/>
            <person name="Anthony Kamau A."/>
            <person name="Kamanda Ngugi D."/>
            <person name="Goker M."/>
            <person name="Klenk H.P."/>
            <person name="Bajic V."/>
            <person name="Stingl U."/>
        </authorList>
    </citation>
    <scope>NUCLEOTIDE SEQUENCE [LARGE SCALE GENOMIC DNA]</scope>
    <source>
        <strain evidence="2">SCGC-AAA259E19</strain>
    </source>
</reference>
<evidence type="ECO:0000313" key="2">
    <source>
        <dbReference type="EMBL" id="KXA92580.1"/>
    </source>
</evidence>
<sequence>MTRQIFLSHSKEDQNLISDIESVFSRTNLNLITEYFEQVPSPPSEKIKRDIKNSEAVFVLLGPSTVEPGIHTSNWISWEIGFGTARGKPVWVFEEVNNFVDFPVPDLTDYMIYDRNKLGDIQKIRKQVESEFDASPQWAPGMILGAIIGGALGESMEEGGWAPGALIGGLLGATGADGEPEKNAIQITCPYEDCKQSFKLRGTPVDQFPCPTCRKQNILQNK</sequence>
<organism evidence="2 3">
    <name type="scientific">candidate division MSBL1 archaeon SCGC-AAA259E19</name>
    <dbReference type="NCBI Taxonomy" id="1698264"/>
    <lineage>
        <taxon>Archaea</taxon>
        <taxon>Methanobacteriati</taxon>
        <taxon>Methanobacteriota</taxon>
        <taxon>candidate division MSBL1</taxon>
    </lineage>
</organism>
<evidence type="ECO:0000259" key="1">
    <source>
        <dbReference type="Pfam" id="PF08937"/>
    </source>
</evidence>
<dbReference type="Proteomes" id="UP000070284">
    <property type="component" value="Unassembled WGS sequence"/>
</dbReference>
<keyword evidence="3" id="KW-1185">Reference proteome</keyword>
<evidence type="ECO:0000313" key="3">
    <source>
        <dbReference type="Proteomes" id="UP000070284"/>
    </source>
</evidence>